<gene>
    <name evidence="2" type="ORF">FHL15_000562</name>
</gene>
<dbReference type="EMBL" id="VFLP01000002">
    <property type="protein sequence ID" value="TRX98488.1"/>
    <property type="molecule type" value="Genomic_DNA"/>
</dbReference>
<keyword evidence="1" id="KW-0175">Coiled coil</keyword>
<evidence type="ECO:0000313" key="3">
    <source>
        <dbReference type="Proteomes" id="UP000319160"/>
    </source>
</evidence>
<evidence type="ECO:0000313" key="2">
    <source>
        <dbReference type="EMBL" id="TRX98488.1"/>
    </source>
</evidence>
<dbReference type="OrthoDB" id="5331891at2759"/>
<proteinExistence type="predicted"/>
<organism evidence="2 3">
    <name type="scientific">Xylaria flabelliformis</name>
    <dbReference type="NCBI Taxonomy" id="2512241"/>
    <lineage>
        <taxon>Eukaryota</taxon>
        <taxon>Fungi</taxon>
        <taxon>Dikarya</taxon>
        <taxon>Ascomycota</taxon>
        <taxon>Pezizomycotina</taxon>
        <taxon>Sordariomycetes</taxon>
        <taxon>Xylariomycetidae</taxon>
        <taxon>Xylariales</taxon>
        <taxon>Xylariaceae</taxon>
        <taxon>Xylaria</taxon>
    </lineage>
</organism>
<dbReference type="PANTHER" id="PTHR35186">
    <property type="entry name" value="ANK_REP_REGION DOMAIN-CONTAINING PROTEIN"/>
    <property type="match status" value="1"/>
</dbReference>
<protein>
    <submittedName>
        <fullName evidence="2">Uncharacterized protein</fullName>
    </submittedName>
</protein>
<feature type="coiled-coil region" evidence="1">
    <location>
        <begin position="194"/>
        <end position="221"/>
    </location>
</feature>
<evidence type="ECO:0000256" key="1">
    <source>
        <dbReference type="SAM" id="Coils"/>
    </source>
</evidence>
<dbReference type="STRING" id="2512241.A0A553IE56"/>
<comment type="caution">
    <text evidence="2">The sequence shown here is derived from an EMBL/GenBank/DDBJ whole genome shotgun (WGS) entry which is preliminary data.</text>
</comment>
<name>A0A553IE56_9PEZI</name>
<dbReference type="PANTHER" id="PTHR35186:SF4">
    <property type="entry name" value="PRION-INHIBITION AND PROPAGATION HELO DOMAIN-CONTAINING PROTEIN"/>
    <property type="match status" value="1"/>
</dbReference>
<accession>A0A553IE56</accession>
<dbReference type="AlphaFoldDB" id="A0A553IE56"/>
<dbReference type="Proteomes" id="UP000319160">
    <property type="component" value="Unassembled WGS sequence"/>
</dbReference>
<sequence length="631" mass="72830">MYARQNWGLGYIRARHPPNLGIPIKRLHRLTMADPASLVLAIAPLALEAFKGFRTLSSKLRIFSHYSQELKRIRTRFEAQQDFFQSECEILLRKVTDSQSQVEAFLRARQFDDDCYDTLKRLCTYLGPRQKAFEGTFEDIKASLQGLEAELHGFERFESERQDGESLRDTVRRLRYRLKITINKTNYDEALERLKQSNYDLKSMRKHAQELRRDIACAQDVTKDIKPLPLECRHFGRVRLAALAFHEAMVTHWVCEERKHQRHLLRLFTNAEVQHDVRMNFFLLGERELPEAICPKRLDLISLEVRSTIVECSEPLDSENRSRKATTMESRVIKRRRVRWADETPASTISYSHLFSNLEKHRLISHHGIDAELKAQEYRCANMPGCAIAAQQLIGPACLGHLDVEMQKPFRHSFYAWSGICNRSMTVAKTFAAAEPLTSLFNQPVHENFDVLDQLLLAKTMVATILKFHSTPWLGSWWTLKDIHYLGNHNEMASVLSTLHLGSVIERKQKQVCKPPELLPLTRAVAGDSGRSQRIRNTVLHNLGVGLLEIDRWTNLDPNAIDNVDKLATQRSRFGPKYRDLVQKCLYCDFGVGTDLLRPQLQIAILDKVMRELESMISGLKINDDEEAEMQ</sequence>
<keyword evidence="3" id="KW-1185">Reference proteome</keyword>
<reference evidence="3" key="1">
    <citation type="submission" date="2019-06" db="EMBL/GenBank/DDBJ databases">
        <title>Draft genome sequence of the griseofulvin-producing fungus Xylaria cubensis strain G536.</title>
        <authorList>
            <person name="Mead M.E."/>
            <person name="Raja H.A."/>
            <person name="Steenwyk J.L."/>
            <person name="Knowles S.L."/>
            <person name="Oberlies N.H."/>
            <person name="Rokas A."/>
        </authorList>
    </citation>
    <scope>NUCLEOTIDE SEQUENCE [LARGE SCALE GENOMIC DNA]</scope>
    <source>
        <strain evidence="3">G536</strain>
    </source>
</reference>